<dbReference type="SUPFAM" id="SSF117018">
    <property type="entry name" value="ATP-dependent DNA ligase DNA-binding domain"/>
    <property type="match status" value="1"/>
</dbReference>
<dbReference type="Pfam" id="PF16589">
    <property type="entry name" value="BRCT_2"/>
    <property type="match status" value="1"/>
</dbReference>
<comment type="similarity">
    <text evidence="3 17">Belongs to the ATP-dependent DNA ligase family.</text>
</comment>
<evidence type="ECO:0000259" key="19">
    <source>
        <dbReference type="PROSITE" id="PS50160"/>
    </source>
</evidence>
<keyword evidence="4 16" id="KW-0436">Ligase</keyword>
<keyword evidence="6" id="KW-0677">Repeat</keyword>
<dbReference type="PROSITE" id="PS00697">
    <property type="entry name" value="DNA_LIGASE_A1"/>
    <property type="match status" value="1"/>
</dbReference>
<evidence type="ECO:0000256" key="3">
    <source>
        <dbReference type="ARBA" id="ARBA00007572"/>
    </source>
</evidence>
<dbReference type="FunFam" id="1.10.3260.10:FF:000008">
    <property type="entry name" value="DNA ligase 4"/>
    <property type="match status" value="1"/>
</dbReference>
<dbReference type="GO" id="GO:0003910">
    <property type="term" value="F:DNA ligase (ATP) activity"/>
    <property type="evidence" value="ECO:0007669"/>
    <property type="project" value="UniProtKB-EC"/>
</dbReference>
<dbReference type="SMART" id="SM00292">
    <property type="entry name" value="BRCT"/>
    <property type="match status" value="2"/>
</dbReference>
<feature type="region of interest" description="Disordered" evidence="18">
    <location>
        <begin position="58"/>
        <end position="82"/>
    </location>
</feature>
<evidence type="ECO:0000256" key="9">
    <source>
        <dbReference type="ARBA" id="ARBA00022840"/>
    </source>
</evidence>
<dbReference type="GO" id="GO:0046872">
    <property type="term" value="F:metal ion binding"/>
    <property type="evidence" value="ECO:0007669"/>
    <property type="project" value="UniProtKB-KW"/>
</dbReference>
<dbReference type="PROSITE" id="PS50172">
    <property type="entry name" value="BRCT"/>
    <property type="match status" value="2"/>
</dbReference>
<comment type="cofactor">
    <cofactor evidence="1">
        <name>Mg(2+)</name>
        <dbReference type="ChEBI" id="CHEBI:18420"/>
    </cofactor>
</comment>
<dbReference type="InterPro" id="IPR036599">
    <property type="entry name" value="DNA_ligase_N_sf"/>
</dbReference>
<dbReference type="SUPFAM" id="SSF52113">
    <property type="entry name" value="BRCT domain"/>
    <property type="match status" value="2"/>
</dbReference>
<keyword evidence="10" id="KW-0460">Magnesium</keyword>
<dbReference type="CDD" id="cd07903">
    <property type="entry name" value="Adenylation_DNA_ligase_IV"/>
    <property type="match status" value="1"/>
</dbReference>
<evidence type="ECO:0000256" key="6">
    <source>
        <dbReference type="ARBA" id="ARBA00022737"/>
    </source>
</evidence>
<evidence type="ECO:0000313" key="22">
    <source>
        <dbReference type="Proteomes" id="UP000800040"/>
    </source>
</evidence>
<proteinExistence type="inferred from homology"/>
<name>A0A6A5KL03_9PLEO</name>
<dbReference type="Pfam" id="PF04675">
    <property type="entry name" value="DNA_ligase_A_N"/>
    <property type="match status" value="1"/>
</dbReference>
<dbReference type="GO" id="GO:0003677">
    <property type="term" value="F:DNA binding"/>
    <property type="evidence" value="ECO:0007669"/>
    <property type="project" value="InterPro"/>
</dbReference>
<keyword evidence="11 16" id="KW-0233">DNA recombination</keyword>
<sequence>MAEDTPMPDAEAVRENTLMYGHDDELDDKYPTRPLNLHKTLPFHTLFTELFDPLMDTQKRKQPAGPRRKAGPHGHANMSPHEAKRNIIERYIANWRKQVGNDFYPAMRLIIPDKDRDRAMYGLKEKAIAKVLIKLTRIGKDSDDAKNMLNWKLPGHLHKASASTAGDFAGRCFEVLSPRQFKTEYSDMSIAEVNNALDKLSQVGSEDEQVKIFQRFYRRMNAEEMTWLIRMILRQMKIGATEKTILDIWHPDAETLFNISSNLRRVCWELFDPEIRLEGEDIGLSLMQCFQPQLAQFQDKLGSFEKMVTRFKGNSDDDTFWIEEKLDGERMQLHMVEDPDAPGGRLFGFWSRKAKDYAYLYGKHFDGDDAGALTRFIRDAFGKNVRNIILDGEMITWDMDTDHIVGFGTLKTAAISEKENKTNKDTGQRPLFRVFDCVYLNDTLLTQYTLRDRRRALESAVKGVHRRLEIHPYIEARSHTEIEPALRKVVAESSEGLVLKNPRSTYCLNQRNNDWMKVKPEYMSEFGESLDCVVVGGYFGSGHRGGAHSSFLCALLTHKDAKPGDKNYEHCWSFFKVGGGFSRDDYAAIRGRTEGKWHDWDPRRPPPFIELGGHEQNHQHERPDQWIRPSDSVVLECKAASVEGSDKFRFTFTLRFPRFKLLRVDKRWDQALSVQEFFEVKAKVESERAEKDKEFKIEQSRRKKARTTKKPLTVVGTDTLTTPYAGPESKLFAGLSFYIMTDQIHPTKHPKAALEALVKANGAKIVQRDSADENLVIIADKRLIKVASLEKRGTYNIVKPVWIQDCIRQNEADGAAPPYLLPFEPNRHMFYLHDDDQLDFEQNVDGNGDSYARDIADVDEMRSLVDGMSSVKTGNGNRFKKEPFLEQLERHGEAFVHLKTHIFATVRAAFLGGEEEDSAWAVRMRLAQNYIMFGGGRVVDVYGEGVTHVVVSNAHAMPKERRTGSSGLARTVGVGWVEKCWEEGTRLDEERFQWG</sequence>
<keyword evidence="12 16" id="KW-0234">DNA repair</keyword>
<feature type="domain" description="BRCT" evidence="20">
    <location>
        <begin position="727"/>
        <end position="811"/>
    </location>
</feature>
<dbReference type="OrthoDB" id="151490at2759"/>
<dbReference type="InterPro" id="IPR001357">
    <property type="entry name" value="BRCT_dom"/>
</dbReference>
<evidence type="ECO:0000256" key="7">
    <source>
        <dbReference type="ARBA" id="ARBA00022741"/>
    </source>
</evidence>
<dbReference type="FunFam" id="2.40.50.140:FF:000234">
    <property type="entry name" value="DNA ligase"/>
    <property type="match status" value="1"/>
</dbReference>
<dbReference type="PANTHER" id="PTHR45997">
    <property type="entry name" value="DNA LIGASE 4"/>
    <property type="match status" value="1"/>
</dbReference>
<gene>
    <name evidence="21" type="ORF">BDW02DRAFT_521440</name>
</gene>
<dbReference type="Proteomes" id="UP000800040">
    <property type="component" value="Unassembled WGS sequence"/>
</dbReference>
<dbReference type="Gene3D" id="2.40.50.140">
    <property type="entry name" value="Nucleic acid-binding proteins"/>
    <property type="match status" value="1"/>
</dbReference>
<keyword evidence="9 16" id="KW-0067">ATP-binding</keyword>
<dbReference type="SUPFAM" id="SSF56091">
    <property type="entry name" value="DNA ligase/mRNA capping enzyme, catalytic domain"/>
    <property type="match status" value="1"/>
</dbReference>
<reference evidence="21" key="1">
    <citation type="submission" date="2020-01" db="EMBL/GenBank/DDBJ databases">
        <authorList>
            <consortium name="DOE Joint Genome Institute"/>
            <person name="Haridas S."/>
            <person name="Albert R."/>
            <person name="Binder M."/>
            <person name="Bloem J."/>
            <person name="Labutti K."/>
            <person name="Salamov A."/>
            <person name="Andreopoulos B."/>
            <person name="Baker S.E."/>
            <person name="Barry K."/>
            <person name="Bills G."/>
            <person name="Bluhm B.H."/>
            <person name="Cannon C."/>
            <person name="Castanera R."/>
            <person name="Culley D.E."/>
            <person name="Daum C."/>
            <person name="Ezra D."/>
            <person name="Gonzalez J.B."/>
            <person name="Henrissat B."/>
            <person name="Kuo A."/>
            <person name="Liang C."/>
            <person name="Lipzen A."/>
            <person name="Lutzoni F."/>
            <person name="Magnuson J."/>
            <person name="Mondo S."/>
            <person name="Nolan M."/>
            <person name="Ohm R."/>
            <person name="Pangilinan J."/>
            <person name="Park H.-J."/>
            <person name="Ramirez L."/>
            <person name="Alfaro M."/>
            <person name="Sun H."/>
            <person name="Tritt A."/>
            <person name="Yoshinaga Y."/>
            <person name="Zwiers L.-H."/>
            <person name="Turgeon B.G."/>
            <person name="Goodwin S.B."/>
            <person name="Spatafora J.W."/>
            <person name="Crous P.W."/>
            <person name="Grigoriev I.V."/>
        </authorList>
    </citation>
    <scope>NUCLEOTIDE SEQUENCE</scope>
    <source>
        <strain evidence="21">P77</strain>
    </source>
</reference>
<dbReference type="PANTHER" id="PTHR45997:SF1">
    <property type="entry name" value="DNA LIGASE 4"/>
    <property type="match status" value="1"/>
</dbReference>
<feature type="compositionally biased region" description="Basic residues" evidence="18">
    <location>
        <begin position="60"/>
        <end position="72"/>
    </location>
</feature>
<evidence type="ECO:0000256" key="14">
    <source>
        <dbReference type="ARBA" id="ARBA00034003"/>
    </source>
</evidence>
<dbReference type="GO" id="GO:0006297">
    <property type="term" value="P:nucleotide-excision repair, DNA gap filling"/>
    <property type="evidence" value="ECO:0007669"/>
    <property type="project" value="TreeGrafter"/>
</dbReference>
<evidence type="ECO:0000256" key="4">
    <source>
        <dbReference type="ARBA" id="ARBA00022598"/>
    </source>
</evidence>
<keyword evidence="13" id="KW-0539">Nucleus</keyword>
<dbReference type="Gene3D" id="3.40.50.10190">
    <property type="entry name" value="BRCT domain"/>
    <property type="match status" value="2"/>
</dbReference>
<dbReference type="GO" id="GO:0005524">
    <property type="term" value="F:ATP binding"/>
    <property type="evidence" value="ECO:0007669"/>
    <property type="project" value="UniProtKB-KW"/>
</dbReference>
<dbReference type="InterPro" id="IPR012309">
    <property type="entry name" value="DNA_ligase_ATP-dep_C"/>
</dbReference>
<dbReference type="Gene3D" id="1.10.3260.10">
    <property type="entry name" value="DNA ligase, ATP-dependent, N-terminal domain"/>
    <property type="match status" value="1"/>
</dbReference>
<dbReference type="FunFam" id="3.30.470.30:FF:000013">
    <property type="entry name" value="DNA ligase"/>
    <property type="match status" value="1"/>
</dbReference>
<dbReference type="Pfam" id="PF01068">
    <property type="entry name" value="DNA_ligase_A_M"/>
    <property type="match status" value="1"/>
</dbReference>
<dbReference type="GO" id="GO:0071897">
    <property type="term" value="P:DNA biosynthetic process"/>
    <property type="evidence" value="ECO:0007669"/>
    <property type="project" value="InterPro"/>
</dbReference>
<dbReference type="Gene3D" id="3.30.470.30">
    <property type="entry name" value="DNA ligase/mRNA capping enzyme"/>
    <property type="match status" value="1"/>
</dbReference>
<keyword evidence="5" id="KW-0479">Metal-binding</keyword>
<dbReference type="CDD" id="cd17722">
    <property type="entry name" value="BRCT_DNA_ligase_IV_rpt1"/>
    <property type="match status" value="1"/>
</dbReference>
<evidence type="ECO:0000256" key="13">
    <source>
        <dbReference type="ARBA" id="ARBA00023242"/>
    </source>
</evidence>
<evidence type="ECO:0000256" key="11">
    <source>
        <dbReference type="ARBA" id="ARBA00023172"/>
    </source>
</evidence>
<evidence type="ECO:0000256" key="2">
    <source>
        <dbReference type="ARBA" id="ARBA00004123"/>
    </source>
</evidence>
<comment type="function">
    <text evidence="15">DNA ligase involved in DNA non-homologous end joining (NHEJ); required for double-strand break (DSB) repair.</text>
</comment>
<dbReference type="EMBL" id="ML975275">
    <property type="protein sequence ID" value="KAF1836301.1"/>
    <property type="molecule type" value="Genomic_DNA"/>
</dbReference>
<dbReference type="InterPro" id="IPR029710">
    <property type="entry name" value="LIG4"/>
</dbReference>
<dbReference type="GO" id="GO:0006310">
    <property type="term" value="P:DNA recombination"/>
    <property type="evidence" value="ECO:0007669"/>
    <property type="project" value="UniProtKB-KW"/>
</dbReference>
<feature type="domain" description="BRCT" evidence="20">
    <location>
        <begin position="935"/>
        <end position="994"/>
    </location>
</feature>
<protein>
    <recommendedName>
        <fullName evidence="16">DNA ligase</fullName>
        <ecNumber evidence="16">6.5.1.1</ecNumber>
    </recommendedName>
</protein>
<dbReference type="InterPro" id="IPR016059">
    <property type="entry name" value="DNA_ligase_ATP-dep_CS"/>
</dbReference>
<dbReference type="GO" id="GO:0032807">
    <property type="term" value="C:DNA ligase IV complex"/>
    <property type="evidence" value="ECO:0007669"/>
    <property type="project" value="TreeGrafter"/>
</dbReference>
<evidence type="ECO:0000313" key="21">
    <source>
        <dbReference type="EMBL" id="KAF1836301.1"/>
    </source>
</evidence>
<keyword evidence="22" id="KW-1185">Reference proteome</keyword>
<dbReference type="InterPro" id="IPR000977">
    <property type="entry name" value="DNA_ligase_ATP-dep"/>
</dbReference>
<evidence type="ECO:0000256" key="17">
    <source>
        <dbReference type="RuleBase" id="RU004196"/>
    </source>
</evidence>
<evidence type="ECO:0000256" key="18">
    <source>
        <dbReference type="SAM" id="MobiDB-lite"/>
    </source>
</evidence>
<dbReference type="SUPFAM" id="SSF50249">
    <property type="entry name" value="Nucleic acid-binding proteins"/>
    <property type="match status" value="1"/>
</dbReference>
<comment type="subcellular location">
    <subcellularLocation>
        <location evidence="2">Nucleus</location>
    </subcellularLocation>
</comment>
<evidence type="ECO:0000256" key="8">
    <source>
        <dbReference type="ARBA" id="ARBA00022763"/>
    </source>
</evidence>
<keyword evidence="8 16" id="KW-0227">DNA damage</keyword>
<dbReference type="GO" id="GO:0006303">
    <property type="term" value="P:double-strand break repair via nonhomologous end joining"/>
    <property type="evidence" value="ECO:0007669"/>
    <property type="project" value="TreeGrafter"/>
</dbReference>
<dbReference type="PROSITE" id="PS50160">
    <property type="entry name" value="DNA_LIGASE_A3"/>
    <property type="match status" value="1"/>
</dbReference>
<dbReference type="InterPro" id="IPR044125">
    <property type="entry name" value="Adenylation_DNA_ligase_IV"/>
</dbReference>
<feature type="domain" description="ATP-dependent DNA ligase family profile" evidence="19">
    <location>
        <begin position="432"/>
        <end position="557"/>
    </location>
</feature>
<organism evidence="21 22">
    <name type="scientific">Decorospora gaudefroyi</name>
    <dbReference type="NCBI Taxonomy" id="184978"/>
    <lineage>
        <taxon>Eukaryota</taxon>
        <taxon>Fungi</taxon>
        <taxon>Dikarya</taxon>
        <taxon>Ascomycota</taxon>
        <taxon>Pezizomycotina</taxon>
        <taxon>Dothideomycetes</taxon>
        <taxon>Pleosporomycetidae</taxon>
        <taxon>Pleosporales</taxon>
        <taxon>Pleosporineae</taxon>
        <taxon>Pleosporaceae</taxon>
        <taxon>Decorospora</taxon>
    </lineage>
</organism>
<dbReference type="Pfam" id="PF04679">
    <property type="entry name" value="DNA_ligase_A_C"/>
    <property type="match status" value="1"/>
</dbReference>
<evidence type="ECO:0000256" key="15">
    <source>
        <dbReference type="ARBA" id="ARBA00043870"/>
    </source>
</evidence>
<dbReference type="InterPro" id="IPR012310">
    <property type="entry name" value="DNA_ligase_ATP-dep_cent"/>
</dbReference>
<evidence type="ECO:0000256" key="10">
    <source>
        <dbReference type="ARBA" id="ARBA00022842"/>
    </source>
</evidence>
<evidence type="ECO:0000256" key="1">
    <source>
        <dbReference type="ARBA" id="ARBA00001946"/>
    </source>
</evidence>
<dbReference type="InterPro" id="IPR012340">
    <property type="entry name" value="NA-bd_OB-fold"/>
</dbReference>
<dbReference type="AlphaFoldDB" id="A0A6A5KL03"/>
<evidence type="ECO:0000256" key="16">
    <source>
        <dbReference type="RuleBase" id="RU000617"/>
    </source>
</evidence>
<dbReference type="InterPro" id="IPR012308">
    <property type="entry name" value="DNA_ligase_ATP-dep_N"/>
</dbReference>
<dbReference type="NCBIfam" id="TIGR00574">
    <property type="entry name" value="dnl1"/>
    <property type="match status" value="1"/>
</dbReference>
<evidence type="ECO:0000256" key="12">
    <source>
        <dbReference type="ARBA" id="ARBA00023204"/>
    </source>
</evidence>
<comment type="catalytic activity">
    <reaction evidence="14 16">
        <text>ATP + (deoxyribonucleotide)n-3'-hydroxyl + 5'-phospho-(deoxyribonucleotide)m = (deoxyribonucleotide)n+m + AMP + diphosphate.</text>
        <dbReference type="EC" id="6.5.1.1"/>
    </reaction>
</comment>
<keyword evidence="7 16" id="KW-0547">Nucleotide-binding</keyword>
<evidence type="ECO:0000259" key="20">
    <source>
        <dbReference type="PROSITE" id="PS50172"/>
    </source>
</evidence>
<dbReference type="EC" id="6.5.1.1" evidence="16"/>
<accession>A0A6A5KL03</accession>
<evidence type="ECO:0000256" key="5">
    <source>
        <dbReference type="ARBA" id="ARBA00022723"/>
    </source>
</evidence>
<dbReference type="CDD" id="cd07968">
    <property type="entry name" value="OBF_DNA_ligase_IV"/>
    <property type="match status" value="1"/>
</dbReference>
<dbReference type="InterPro" id="IPR036420">
    <property type="entry name" value="BRCT_dom_sf"/>
</dbReference>